<evidence type="ECO:0000256" key="1">
    <source>
        <dbReference type="ARBA" id="ARBA00023235"/>
    </source>
</evidence>
<dbReference type="GO" id="GO:0016104">
    <property type="term" value="P:triterpenoid biosynthetic process"/>
    <property type="evidence" value="ECO:0007669"/>
    <property type="project" value="InterPro"/>
</dbReference>
<organism evidence="2">
    <name type="scientific">Medicago truncatula</name>
    <name type="common">Barrel medic</name>
    <name type="synonym">Medicago tribuloides</name>
    <dbReference type="NCBI Taxonomy" id="3880"/>
    <lineage>
        <taxon>Eukaryota</taxon>
        <taxon>Viridiplantae</taxon>
        <taxon>Streptophyta</taxon>
        <taxon>Embryophyta</taxon>
        <taxon>Tracheophyta</taxon>
        <taxon>Spermatophyta</taxon>
        <taxon>Magnoliopsida</taxon>
        <taxon>eudicotyledons</taxon>
        <taxon>Gunneridae</taxon>
        <taxon>Pentapetalae</taxon>
        <taxon>rosids</taxon>
        <taxon>fabids</taxon>
        <taxon>Fabales</taxon>
        <taxon>Fabaceae</taxon>
        <taxon>Papilionoideae</taxon>
        <taxon>50 kb inversion clade</taxon>
        <taxon>NPAAA clade</taxon>
        <taxon>Hologalegina</taxon>
        <taxon>IRL clade</taxon>
        <taxon>Trifolieae</taxon>
        <taxon>Medicago</taxon>
    </lineage>
</organism>
<dbReference type="GO" id="GO:0042300">
    <property type="term" value="F:beta-amyrin synthase activity"/>
    <property type="evidence" value="ECO:0007669"/>
    <property type="project" value="UniProtKB-EC"/>
</dbReference>
<protein>
    <submittedName>
        <fullName evidence="2">Putative beta-amyrin synthase</fullName>
        <ecNumber evidence="2">5.4.99.39</ecNumber>
    </submittedName>
</protein>
<comment type="caution">
    <text evidence="2">The sequence shown here is derived from an EMBL/GenBank/DDBJ whole genome shotgun (WGS) entry which is preliminary data.</text>
</comment>
<dbReference type="EMBL" id="PSQE01000008">
    <property type="protein sequence ID" value="RHN39294.1"/>
    <property type="molecule type" value="Genomic_DNA"/>
</dbReference>
<dbReference type="PANTHER" id="PTHR11764">
    <property type="entry name" value="TERPENE CYCLASE/MUTASE FAMILY MEMBER"/>
    <property type="match status" value="1"/>
</dbReference>
<dbReference type="PANTHER" id="PTHR11764:SF58">
    <property type="entry name" value="BETA-AMYRIN SYNTHASE-RELATED"/>
    <property type="match status" value="1"/>
</dbReference>
<dbReference type="InterPro" id="IPR018333">
    <property type="entry name" value="Squalene_cyclase"/>
</dbReference>
<dbReference type="InterPro" id="IPR008930">
    <property type="entry name" value="Terpenoid_cyclase/PrenylTrfase"/>
</dbReference>
<keyword evidence="1 2" id="KW-0413">Isomerase</keyword>
<name>A0A396GI72_MEDTR</name>
<dbReference type="AlphaFoldDB" id="A0A396GI72"/>
<dbReference type="EC" id="5.4.99.39" evidence="2"/>
<reference evidence="2" key="1">
    <citation type="journal article" date="2018" name="Nat. Plants">
        <title>Whole-genome landscape of Medicago truncatula symbiotic genes.</title>
        <authorList>
            <person name="Pecrix Y."/>
            <person name="Gamas P."/>
            <person name="Carrere S."/>
        </authorList>
    </citation>
    <scope>NUCLEOTIDE SEQUENCE</scope>
    <source>
        <tissue evidence="2">Leaves</tissue>
    </source>
</reference>
<dbReference type="SUPFAM" id="SSF48239">
    <property type="entry name" value="Terpenoid cyclases/Protein prenyltransferases"/>
    <property type="match status" value="1"/>
</dbReference>
<dbReference type="Proteomes" id="UP000265566">
    <property type="component" value="Chromosome 8"/>
</dbReference>
<accession>A0A396GI72</accession>
<dbReference type="GO" id="GO:0005811">
    <property type="term" value="C:lipid droplet"/>
    <property type="evidence" value="ECO:0007669"/>
    <property type="project" value="InterPro"/>
</dbReference>
<sequence>MRRLKIADGGKDPYIFSLNNFVGRQTWEFDLDAGTPEERAQVETAHKNFYDNCFYVKPCSDLLWRFQILRENNFKQTIASVKIEDGEEISEEKVTTTLRRAVNHISALQASDGHWPSLNAGPLFYFPPLVSTTYCL</sequence>
<dbReference type="Gramene" id="rna45304">
    <property type="protein sequence ID" value="RHN39294.1"/>
    <property type="gene ID" value="gene45304"/>
</dbReference>
<evidence type="ECO:0000313" key="2">
    <source>
        <dbReference type="EMBL" id="RHN39294.1"/>
    </source>
</evidence>
<proteinExistence type="predicted"/>
<gene>
    <name evidence="2" type="ORF">MtrunA17_Chr8g0342281</name>
</gene>